<dbReference type="Proteomes" id="UP000663440">
    <property type="component" value="Chromosome"/>
</dbReference>
<evidence type="ECO:0000313" key="3">
    <source>
        <dbReference type="Proteomes" id="UP000663440"/>
    </source>
</evidence>
<accession>A0ABX7QG72</accession>
<keyword evidence="1" id="KW-0472">Membrane</keyword>
<name>A0ABX7QG72_9FLAO</name>
<gene>
    <name evidence="2" type="ORF">J0383_01895</name>
</gene>
<organism evidence="2 3">
    <name type="scientific">Flavobacterium endoglycinae</name>
    <dbReference type="NCBI Taxonomy" id="2816357"/>
    <lineage>
        <taxon>Bacteria</taxon>
        <taxon>Pseudomonadati</taxon>
        <taxon>Bacteroidota</taxon>
        <taxon>Flavobacteriia</taxon>
        <taxon>Flavobacteriales</taxon>
        <taxon>Flavobacteriaceae</taxon>
        <taxon>Flavobacterium</taxon>
    </lineage>
</organism>
<protein>
    <submittedName>
        <fullName evidence="2">Uncharacterized protein</fullName>
    </submittedName>
</protein>
<keyword evidence="3" id="KW-1185">Reference proteome</keyword>
<keyword evidence="1" id="KW-1133">Transmembrane helix</keyword>
<dbReference type="RefSeq" id="WP_207296768.1">
    <property type="nucleotide sequence ID" value="NZ_CP071448.1"/>
</dbReference>
<proteinExistence type="predicted"/>
<reference evidence="2 3" key="1">
    <citation type="submission" date="2021-03" db="EMBL/GenBank/DDBJ databases">
        <title>Flavobacterium kribbensis sp. nov, an endophytic bacteria, isolated from soybean.</title>
        <authorList>
            <person name="Lee J."/>
            <person name="Seo J."/>
        </authorList>
    </citation>
    <scope>NUCLEOTIDE SEQUENCE [LARGE SCALE GENOMIC DNA]</scope>
    <source>
        <strain evidence="2 3">BB8</strain>
    </source>
</reference>
<feature type="transmembrane region" description="Helical" evidence="1">
    <location>
        <begin position="140"/>
        <end position="161"/>
    </location>
</feature>
<keyword evidence="1" id="KW-0812">Transmembrane</keyword>
<dbReference type="EMBL" id="CP071448">
    <property type="protein sequence ID" value="QSW89581.1"/>
    <property type="molecule type" value="Genomic_DNA"/>
</dbReference>
<sequence>MTKQDLEIIDNLLKRTDELPEILHLRAAEPGYEFTEQDKALLLETYQKLDDILKEAAAFINVKFPGRQDYIHGWNKIDFDAKIGDFKIATTDREYIKQAWRSGIFDLKGLLKSLRNETVLLIGSESETQKKRILSKSLPYIEVLSWIAGIIGTAIALYAVFK</sequence>
<evidence type="ECO:0000256" key="1">
    <source>
        <dbReference type="SAM" id="Phobius"/>
    </source>
</evidence>
<evidence type="ECO:0000313" key="2">
    <source>
        <dbReference type="EMBL" id="QSW89581.1"/>
    </source>
</evidence>